<comment type="pathway">
    <text evidence="11">Pyrimidine metabolism; UMP biosynthesis via de novo pathway; orotate from (S)-dihydroorotate (NAD(+) route): step 1/1.</text>
</comment>
<dbReference type="UniPathway" id="UPA00070">
    <property type="reaction ID" value="UER00945"/>
</dbReference>
<keyword evidence="4 11" id="KW-0001">2Fe-2S</keyword>
<evidence type="ECO:0000256" key="1">
    <source>
        <dbReference type="ARBA" id="ARBA00006422"/>
    </source>
</evidence>
<dbReference type="GO" id="GO:0051537">
    <property type="term" value="F:2 iron, 2 sulfur cluster binding"/>
    <property type="evidence" value="ECO:0007669"/>
    <property type="project" value="UniProtKB-KW"/>
</dbReference>
<dbReference type="InterPro" id="IPR012165">
    <property type="entry name" value="Cyt_c3_hydrogenase_gsu"/>
</dbReference>
<dbReference type="InterPro" id="IPR001433">
    <property type="entry name" value="OxRdtase_FAD/NAD-bd"/>
</dbReference>
<dbReference type="EMBL" id="FQXS01000005">
    <property type="protein sequence ID" value="SHH62811.1"/>
    <property type="molecule type" value="Genomic_DNA"/>
</dbReference>
<keyword evidence="16" id="KW-1185">Reference proteome</keyword>
<dbReference type="OrthoDB" id="9796486at2"/>
<dbReference type="Pfam" id="PF00970">
    <property type="entry name" value="FAD_binding_6"/>
    <property type="match status" value="1"/>
</dbReference>
<dbReference type="GO" id="GO:0016491">
    <property type="term" value="F:oxidoreductase activity"/>
    <property type="evidence" value="ECO:0007669"/>
    <property type="project" value="InterPro"/>
</dbReference>
<evidence type="ECO:0000256" key="11">
    <source>
        <dbReference type="HAMAP-Rule" id="MF_01211"/>
    </source>
</evidence>
<dbReference type="PROSITE" id="PS51384">
    <property type="entry name" value="FAD_FR"/>
    <property type="match status" value="1"/>
</dbReference>
<dbReference type="SUPFAM" id="SSF63380">
    <property type="entry name" value="Riboflavin synthase domain-like"/>
    <property type="match status" value="1"/>
</dbReference>
<dbReference type="GO" id="GO:0046872">
    <property type="term" value="F:metal ion binding"/>
    <property type="evidence" value="ECO:0007669"/>
    <property type="project" value="UniProtKB-KW"/>
</dbReference>
<dbReference type="InterPro" id="IPR023455">
    <property type="entry name" value="Dihydroorotate_DHASE_ETsu"/>
</dbReference>
<dbReference type="InterPro" id="IPR008333">
    <property type="entry name" value="Cbr1-like_FAD-bd_dom"/>
</dbReference>
<organism evidence="15 16">
    <name type="scientific">Desulfofustis glycolicus DSM 9705</name>
    <dbReference type="NCBI Taxonomy" id="1121409"/>
    <lineage>
        <taxon>Bacteria</taxon>
        <taxon>Pseudomonadati</taxon>
        <taxon>Thermodesulfobacteriota</taxon>
        <taxon>Desulfobulbia</taxon>
        <taxon>Desulfobulbales</taxon>
        <taxon>Desulfocapsaceae</taxon>
        <taxon>Desulfofustis</taxon>
    </lineage>
</organism>
<feature type="binding site" evidence="11 12">
    <location>
        <begin position="54"/>
        <end position="57"/>
    </location>
    <ligand>
        <name>FAD</name>
        <dbReference type="ChEBI" id="CHEBI:57692"/>
    </ligand>
</feature>
<dbReference type="SUPFAM" id="SSF52343">
    <property type="entry name" value="Ferredoxin reductase-like, C-terminal NADP-linked domain"/>
    <property type="match status" value="1"/>
</dbReference>
<name>A0A1M5UIQ9_9BACT</name>
<sequence length="262" mass="28164">MSQHQEKARIIRFEQLSADNVRLTLEAPLIAAAAAPGHFVMIRAGNGQDPLLRRPFSLHQASSNGQIQIYFRIVGRGTDMLAHCRVGELLDVFGPLGRGYRIDRQAPACLVGGGLGIAPLLFLAKRICQSGRDHHRDLVILGGRSSGDVEPLVEDFRQFGRSLQCATDDGSFGRQGLVTDVLKAEQLEPGTVVYACGPEPMLARVHRICVDRGLSCQVSIESVMACGMGACLGCNVDAAGGGYLHVCIDGPVFNAEDLVWNS</sequence>
<evidence type="ECO:0000256" key="6">
    <source>
        <dbReference type="ARBA" id="ARBA00022827"/>
    </source>
</evidence>
<evidence type="ECO:0000256" key="9">
    <source>
        <dbReference type="ARBA" id="ARBA00023004"/>
    </source>
</evidence>
<evidence type="ECO:0000256" key="12">
    <source>
        <dbReference type="PIRSR" id="PIRSR006816-1"/>
    </source>
</evidence>
<feature type="binding site" evidence="11 13">
    <location>
        <position position="234"/>
    </location>
    <ligand>
        <name>[2Fe-2S] cluster</name>
        <dbReference type="ChEBI" id="CHEBI:190135"/>
    </ligand>
</feature>
<dbReference type="PANTHER" id="PTHR43513">
    <property type="entry name" value="DIHYDROOROTATE DEHYDROGENASE B (NAD(+)), ELECTRON TRANSFER SUBUNIT"/>
    <property type="match status" value="1"/>
</dbReference>
<evidence type="ECO:0000256" key="5">
    <source>
        <dbReference type="ARBA" id="ARBA00022723"/>
    </source>
</evidence>
<comment type="cofactor">
    <cofactor evidence="11">
        <name>[2Fe-2S] cluster</name>
        <dbReference type="ChEBI" id="CHEBI:190135"/>
    </cofactor>
    <text evidence="11">Binds 1 [2Fe-2S] cluster per subunit.</text>
</comment>
<comment type="subunit">
    <text evidence="11">Heterotetramer of 2 PyrK and 2 PyrD type B subunits.</text>
</comment>
<dbReference type="PIRSF" id="PIRSF006816">
    <property type="entry name" value="Cyc3_hyd_g"/>
    <property type="match status" value="1"/>
</dbReference>
<dbReference type="InterPro" id="IPR039261">
    <property type="entry name" value="FNR_nucleotide-bd"/>
</dbReference>
<comment type="cofactor">
    <cofactor evidence="13">
        <name>[2Fe-2S] cluster</name>
        <dbReference type="ChEBI" id="CHEBI:190135"/>
    </cofactor>
    <text evidence="13">Binds 1 [2Fe-2S] cluster per subunit.</text>
</comment>
<keyword evidence="8 11" id="KW-0249">Electron transport</keyword>
<dbReference type="PANTHER" id="PTHR43513:SF3">
    <property type="entry name" value="DIHYDROOROTATE DEHYDROGENASE B (NAD(+)), ELECTRON TRANSFER SUBUNIT-RELATED"/>
    <property type="match status" value="1"/>
</dbReference>
<dbReference type="Gene3D" id="2.40.30.10">
    <property type="entry name" value="Translation factors"/>
    <property type="match status" value="1"/>
</dbReference>
<evidence type="ECO:0000256" key="8">
    <source>
        <dbReference type="ARBA" id="ARBA00022982"/>
    </source>
</evidence>
<dbReference type="InterPro" id="IPR050353">
    <property type="entry name" value="PyrK_electron_transfer"/>
</dbReference>
<dbReference type="GO" id="GO:0044205">
    <property type="term" value="P:'de novo' UMP biosynthetic process"/>
    <property type="evidence" value="ECO:0007669"/>
    <property type="project" value="UniProtKB-UniRule"/>
</dbReference>
<dbReference type="RefSeq" id="WP_073374203.1">
    <property type="nucleotide sequence ID" value="NZ_FQXS01000005.1"/>
</dbReference>
<gene>
    <name evidence="11" type="primary">pyrK</name>
    <name evidence="15" type="ORF">SAMN02745124_01185</name>
</gene>
<keyword evidence="7 11" id="KW-0665">Pyrimidine biosynthesis</keyword>
<evidence type="ECO:0000313" key="16">
    <source>
        <dbReference type="Proteomes" id="UP000184139"/>
    </source>
</evidence>
<protein>
    <recommendedName>
        <fullName evidence="11">Dihydroorotate dehydrogenase B (NAD(+)), electron transfer subunit</fullName>
    </recommendedName>
    <alternativeName>
        <fullName evidence="11">Dihydroorotate oxidase B, electron transfer subunit</fullName>
    </alternativeName>
</protein>
<dbReference type="InterPro" id="IPR019480">
    <property type="entry name" value="Dihydroorotate_DH_Fe-S-bd"/>
</dbReference>
<dbReference type="Pfam" id="PF10418">
    <property type="entry name" value="DHODB_Fe-S_bind"/>
    <property type="match status" value="1"/>
</dbReference>
<dbReference type="InterPro" id="IPR017938">
    <property type="entry name" value="Riboflavin_synthase-like_b-brl"/>
</dbReference>
<feature type="binding site" evidence="11 12">
    <location>
        <begin position="77"/>
        <end position="78"/>
    </location>
    <ligand>
        <name>FAD</name>
        <dbReference type="ChEBI" id="CHEBI:57692"/>
    </ligand>
</feature>
<keyword evidence="5 11" id="KW-0479">Metal-binding</keyword>
<feature type="binding site" evidence="11 13">
    <location>
        <position position="226"/>
    </location>
    <ligand>
        <name>[2Fe-2S] cluster</name>
        <dbReference type="ChEBI" id="CHEBI:190135"/>
    </ligand>
</feature>
<dbReference type="AlphaFoldDB" id="A0A1M5UIQ9"/>
<comment type="cofactor">
    <cofactor evidence="11 12">
        <name>FAD</name>
        <dbReference type="ChEBI" id="CHEBI:57692"/>
    </cofactor>
    <text evidence="11 12">Binds 1 FAD per subunit.</text>
</comment>
<dbReference type="GO" id="GO:0050660">
    <property type="term" value="F:flavin adenine dinucleotide binding"/>
    <property type="evidence" value="ECO:0007669"/>
    <property type="project" value="InterPro"/>
</dbReference>
<evidence type="ECO:0000256" key="3">
    <source>
        <dbReference type="ARBA" id="ARBA00022630"/>
    </source>
</evidence>
<keyword evidence="2 11" id="KW-0813">Transport</keyword>
<dbReference type="InterPro" id="IPR017927">
    <property type="entry name" value="FAD-bd_FR_type"/>
</dbReference>
<comment type="function">
    <text evidence="11">Responsible for channeling the electrons from the oxidation of dihydroorotate from the FMN redox center in the PyrD type B subunit to the ultimate electron acceptor NAD(+).</text>
</comment>
<dbReference type="Proteomes" id="UP000184139">
    <property type="component" value="Unassembled WGS sequence"/>
</dbReference>
<accession>A0A1M5UIQ9</accession>
<keyword evidence="6 11" id="KW-0274">FAD</keyword>
<evidence type="ECO:0000256" key="13">
    <source>
        <dbReference type="PIRSR" id="PIRSR006816-2"/>
    </source>
</evidence>
<evidence type="ECO:0000256" key="2">
    <source>
        <dbReference type="ARBA" id="ARBA00022448"/>
    </source>
</evidence>
<evidence type="ECO:0000256" key="4">
    <source>
        <dbReference type="ARBA" id="ARBA00022714"/>
    </source>
</evidence>
<proteinExistence type="inferred from homology"/>
<keyword evidence="10 11" id="KW-0411">Iron-sulfur</keyword>
<dbReference type="STRING" id="1121409.SAMN02745124_01185"/>
<comment type="caution">
    <text evidence="11">Lacks conserved residue(s) required for the propagation of feature annotation.</text>
</comment>
<evidence type="ECO:0000259" key="14">
    <source>
        <dbReference type="PROSITE" id="PS51384"/>
    </source>
</evidence>
<dbReference type="CDD" id="cd06218">
    <property type="entry name" value="DHOD_e_trans"/>
    <property type="match status" value="1"/>
</dbReference>
<feature type="binding site" evidence="11 13">
    <location>
        <position position="247"/>
    </location>
    <ligand>
        <name>[2Fe-2S] cluster</name>
        <dbReference type="ChEBI" id="CHEBI:190135"/>
    </ligand>
</feature>
<feature type="domain" description="FAD-binding FR-type" evidence="14">
    <location>
        <begin position="3"/>
        <end position="102"/>
    </location>
</feature>
<dbReference type="Gene3D" id="3.40.50.80">
    <property type="entry name" value="Nucleotide-binding domain of ferredoxin-NADP reductase (FNR) module"/>
    <property type="match status" value="1"/>
</dbReference>
<feature type="binding site" evidence="11 13">
    <location>
        <position position="231"/>
    </location>
    <ligand>
        <name>[2Fe-2S] cluster</name>
        <dbReference type="ChEBI" id="CHEBI:190135"/>
    </ligand>
</feature>
<comment type="similarity">
    <text evidence="1 11">Belongs to the PyrK family.</text>
</comment>
<evidence type="ECO:0000256" key="10">
    <source>
        <dbReference type="ARBA" id="ARBA00023014"/>
    </source>
</evidence>
<dbReference type="HAMAP" id="MF_01211">
    <property type="entry name" value="DHODB_Fe_S_bind"/>
    <property type="match status" value="1"/>
</dbReference>
<evidence type="ECO:0000313" key="15">
    <source>
        <dbReference type="EMBL" id="SHH62811.1"/>
    </source>
</evidence>
<reference evidence="15 16" key="1">
    <citation type="submission" date="2016-11" db="EMBL/GenBank/DDBJ databases">
        <authorList>
            <person name="Jaros S."/>
            <person name="Januszkiewicz K."/>
            <person name="Wedrychowicz H."/>
        </authorList>
    </citation>
    <scope>NUCLEOTIDE SEQUENCE [LARGE SCALE GENOMIC DNA]</scope>
    <source>
        <strain evidence="15 16">DSM 9705</strain>
    </source>
</reference>
<dbReference type="GO" id="GO:0009055">
    <property type="term" value="F:electron transfer activity"/>
    <property type="evidence" value="ECO:0007669"/>
    <property type="project" value="UniProtKB-UniRule"/>
</dbReference>
<keyword evidence="9 11" id="KW-0408">Iron</keyword>
<dbReference type="Gene3D" id="2.10.240.10">
    <property type="entry name" value="Dihydroorotate dehydrogenase, electron transfer subunit"/>
    <property type="match status" value="1"/>
</dbReference>
<dbReference type="Pfam" id="PF00175">
    <property type="entry name" value="NAD_binding_1"/>
    <property type="match status" value="1"/>
</dbReference>
<keyword evidence="3 11" id="KW-0285">Flavoprotein</keyword>
<dbReference type="InterPro" id="IPR037117">
    <property type="entry name" value="Dihydroorotate_DH_ele_sf"/>
</dbReference>
<evidence type="ECO:0000256" key="7">
    <source>
        <dbReference type="ARBA" id="ARBA00022975"/>
    </source>
</evidence>